<dbReference type="Pfam" id="PF00067">
    <property type="entry name" value="p450"/>
    <property type="match status" value="1"/>
</dbReference>
<comment type="similarity">
    <text evidence="1">Belongs to the cytochrome P450 family.</text>
</comment>
<dbReference type="PANTHER" id="PTHR24291">
    <property type="entry name" value="CYTOCHROME P450 FAMILY 4"/>
    <property type="match status" value="1"/>
</dbReference>
<evidence type="ECO:0000256" key="7">
    <source>
        <dbReference type="PIRSR" id="PIRSR602401-1"/>
    </source>
</evidence>
<evidence type="ECO:0008006" key="11">
    <source>
        <dbReference type="Google" id="ProtNLM"/>
    </source>
</evidence>
<dbReference type="InterPro" id="IPR050196">
    <property type="entry name" value="Cytochrome_P450_Monoox"/>
</dbReference>
<dbReference type="GO" id="GO:0016705">
    <property type="term" value="F:oxidoreductase activity, acting on paired donors, with incorporation or reduction of molecular oxygen"/>
    <property type="evidence" value="ECO:0007669"/>
    <property type="project" value="InterPro"/>
</dbReference>
<evidence type="ECO:0000256" key="3">
    <source>
        <dbReference type="ARBA" id="ARBA00022723"/>
    </source>
</evidence>
<evidence type="ECO:0000256" key="6">
    <source>
        <dbReference type="ARBA" id="ARBA00023033"/>
    </source>
</evidence>
<gene>
    <name evidence="9" type="ORF">BQ4739_LOCUS17408</name>
</gene>
<proteinExistence type="inferred from homology"/>
<name>A0A383WHX6_TETOB</name>
<dbReference type="InterPro" id="IPR002401">
    <property type="entry name" value="Cyt_P450_E_grp-I"/>
</dbReference>
<evidence type="ECO:0000256" key="5">
    <source>
        <dbReference type="ARBA" id="ARBA00023004"/>
    </source>
</evidence>
<evidence type="ECO:0000256" key="1">
    <source>
        <dbReference type="ARBA" id="ARBA00010617"/>
    </source>
</evidence>
<evidence type="ECO:0000313" key="10">
    <source>
        <dbReference type="Proteomes" id="UP000256970"/>
    </source>
</evidence>
<dbReference type="PRINTS" id="PR00385">
    <property type="entry name" value="P450"/>
</dbReference>
<dbReference type="PANTHER" id="PTHR24291:SF50">
    <property type="entry name" value="BIFUNCTIONAL ALBAFLAVENONE MONOOXYGENASE_TERPENE SYNTHASE"/>
    <property type="match status" value="1"/>
</dbReference>
<keyword evidence="2 7" id="KW-0349">Heme</keyword>
<feature type="transmembrane region" description="Helical" evidence="8">
    <location>
        <begin position="66"/>
        <end position="85"/>
    </location>
</feature>
<keyword evidence="8" id="KW-1133">Transmembrane helix</keyword>
<keyword evidence="8" id="KW-0472">Membrane</keyword>
<sequence length="562" mass="62498">MCNRQQQQVEQQRSLCAAVAQALGSSGAATQSSDFGGWPVMAFEQLEQRFLTMAGLTPSKEASDVLRIVVFSAAFAVAVLLAHLIKALGRYVRNSSVLSAFPLAPGSNILLGHVLPLLKCPSQGKGAWDLMEEWAKARGSIVRFRVLGTHGLVVNDPVAFKRIFQTRLKIYAKDLSLSYHPFMPILGTGLVTADGELWQKQRLLMGPALRVDILDDIVDIAQRGAARLADKLEQYRGTGQVVHLEEEFRLLTLQIIGEAILSLPPEECDRVFPQLYLPVMEEGNKRVLRPHRKYLPSPAWFAFKWRMARLNSFLTNLIRARWQARQAGKPGRGDILDRILAAIEAAGTKWSAAIETQLCYEMKTFLLAGHETSAAMLMWSVYELSRHPQQRDKVLKEAVRVFGPSGSNTATRPAADGMVYTLSVLKEALRRYSVVPVVTRTLKEDDQLEGKAVPAGTMIVCHLQGVHNQWSEPTAFRPERFMPGGEFDCFEEGVRPYMFVPFIQGPRNCLGQHLALLEARVVLALLQQRFSFKLASKLADPGQRHPTVIPVASIDGLPVTIE</sequence>
<dbReference type="PRINTS" id="PR00463">
    <property type="entry name" value="EP450I"/>
</dbReference>
<keyword evidence="4" id="KW-0560">Oxidoreductase</keyword>
<organism evidence="9 10">
    <name type="scientific">Tetradesmus obliquus</name>
    <name type="common">Green alga</name>
    <name type="synonym">Acutodesmus obliquus</name>
    <dbReference type="NCBI Taxonomy" id="3088"/>
    <lineage>
        <taxon>Eukaryota</taxon>
        <taxon>Viridiplantae</taxon>
        <taxon>Chlorophyta</taxon>
        <taxon>core chlorophytes</taxon>
        <taxon>Chlorophyceae</taxon>
        <taxon>CS clade</taxon>
        <taxon>Sphaeropleales</taxon>
        <taxon>Scenedesmaceae</taxon>
        <taxon>Tetradesmus</taxon>
    </lineage>
</organism>
<feature type="binding site" description="axial binding residue" evidence="7">
    <location>
        <position position="509"/>
    </location>
    <ligand>
        <name>heme</name>
        <dbReference type="ChEBI" id="CHEBI:30413"/>
    </ligand>
    <ligandPart>
        <name>Fe</name>
        <dbReference type="ChEBI" id="CHEBI:18248"/>
    </ligandPart>
</feature>
<keyword evidence="8" id="KW-0812">Transmembrane</keyword>
<reference evidence="9 10" key="1">
    <citation type="submission" date="2016-10" db="EMBL/GenBank/DDBJ databases">
        <authorList>
            <person name="Cai Z."/>
        </authorList>
    </citation>
    <scope>NUCLEOTIDE SEQUENCE [LARGE SCALE GENOMIC DNA]</scope>
</reference>
<dbReference type="STRING" id="3088.A0A383WHX6"/>
<keyword evidence="10" id="KW-1185">Reference proteome</keyword>
<keyword evidence="6" id="KW-0503">Monooxygenase</keyword>
<evidence type="ECO:0000256" key="8">
    <source>
        <dbReference type="SAM" id="Phobius"/>
    </source>
</evidence>
<evidence type="ECO:0000313" key="9">
    <source>
        <dbReference type="EMBL" id="SZX77050.1"/>
    </source>
</evidence>
<dbReference type="GO" id="GO:0005506">
    <property type="term" value="F:iron ion binding"/>
    <property type="evidence" value="ECO:0007669"/>
    <property type="project" value="InterPro"/>
</dbReference>
<keyword evidence="5 7" id="KW-0408">Iron</keyword>
<accession>A0A383WHX6</accession>
<dbReference type="AlphaFoldDB" id="A0A383WHX6"/>
<dbReference type="InterPro" id="IPR001128">
    <property type="entry name" value="Cyt_P450"/>
</dbReference>
<evidence type="ECO:0000256" key="4">
    <source>
        <dbReference type="ARBA" id="ARBA00023002"/>
    </source>
</evidence>
<dbReference type="Gene3D" id="1.10.630.10">
    <property type="entry name" value="Cytochrome P450"/>
    <property type="match status" value="1"/>
</dbReference>
<evidence type="ECO:0000256" key="2">
    <source>
        <dbReference type="ARBA" id="ARBA00022617"/>
    </source>
</evidence>
<comment type="cofactor">
    <cofactor evidence="7">
        <name>heme</name>
        <dbReference type="ChEBI" id="CHEBI:30413"/>
    </cofactor>
</comment>
<dbReference type="InterPro" id="IPR036396">
    <property type="entry name" value="Cyt_P450_sf"/>
</dbReference>
<dbReference type="GO" id="GO:0004497">
    <property type="term" value="F:monooxygenase activity"/>
    <property type="evidence" value="ECO:0007669"/>
    <property type="project" value="UniProtKB-KW"/>
</dbReference>
<dbReference type="EMBL" id="FNXT01001272">
    <property type="protein sequence ID" value="SZX77050.1"/>
    <property type="molecule type" value="Genomic_DNA"/>
</dbReference>
<dbReference type="Proteomes" id="UP000256970">
    <property type="component" value="Unassembled WGS sequence"/>
</dbReference>
<protein>
    <recommendedName>
        <fullName evidence="11">Cytochrome P450</fullName>
    </recommendedName>
</protein>
<keyword evidence="3 7" id="KW-0479">Metal-binding</keyword>
<dbReference type="GO" id="GO:0020037">
    <property type="term" value="F:heme binding"/>
    <property type="evidence" value="ECO:0007669"/>
    <property type="project" value="InterPro"/>
</dbReference>
<dbReference type="SUPFAM" id="SSF48264">
    <property type="entry name" value="Cytochrome P450"/>
    <property type="match status" value="1"/>
</dbReference>